<evidence type="ECO:0000313" key="3">
    <source>
        <dbReference type="EMBL" id="MCC2118406.1"/>
    </source>
</evidence>
<gene>
    <name evidence="3" type="ORF">LKD75_02170</name>
</gene>
<feature type="domain" description="Flagellar Assembly Protein A N-terminal region" evidence="2">
    <location>
        <begin position="77"/>
        <end position="248"/>
    </location>
</feature>
<accession>A0AAE2ZVZ6</accession>
<protein>
    <submittedName>
        <fullName evidence="3">FapA family protein</fullName>
    </submittedName>
</protein>
<dbReference type="InterPro" id="IPR046865">
    <property type="entry name" value="FapA_b_solenoid"/>
</dbReference>
<sequence>MQNGYFQVVRTPGGYGLQIFQPKDGGEDVRLQEVMDYLDRQSIPYDSMSIKKAILAEEDAVCFLERKDCPEIEESCRIEVSEDNLQAIVRFYPASQTGKRATMDSVIKDLRFRNIVYGIQMSVLQDHFMSDGIYCTDLVVARGKEPRHGTDAYIKYYFNTDVHAQPTLKDDGTVDYFHLNMINPCKKGQLLAEVIPEDEGEYGTTVQGAKIRPRQVKKAHLEFGHNIEISEDRRRLTSLVDGHVSLVEGKVFVSDVYEVENVDLSTGNIDFEGSVQVNGNVSSNFVIRAGSNVIISGVVEGAYIEAGGNIIIARGMNGMAKGTLKAGGNIVAKFLENATASAGGYVSTESILHSNVIAATEIQVTGKRGFITGGHVRAGQKIEVKTLGAMLGAPTVVEVGVDPEKKAEYMKMQKEVSEIVKNIRSLQPILANFAEKKSKGVRFTPDQINYLRNTAASMETLNKSLEEKNRRMQELQLEFNPQERAMVQVRGEVYPGTTIIIGDSSMQVKSTYHYCRFERIDGDVKSTPL</sequence>
<dbReference type="AlphaFoldDB" id="A0AAE2ZVZ6"/>
<comment type="caution">
    <text evidence="3">The sequence shown here is derived from an EMBL/GenBank/DDBJ whole genome shotgun (WGS) entry which is preliminary data.</text>
</comment>
<evidence type="ECO:0000256" key="1">
    <source>
        <dbReference type="SAM" id="Coils"/>
    </source>
</evidence>
<dbReference type="Pfam" id="PF03961">
    <property type="entry name" value="FapA"/>
    <property type="match status" value="1"/>
</dbReference>
<name>A0AAE2ZVZ6_9FIRM</name>
<dbReference type="PANTHER" id="PTHR38032">
    <property type="entry name" value="POLYMERASE-RELATED"/>
    <property type="match status" value="1"/>
</dbReference>
<proteinExistence type="predicted"/>
<evidence type="ECO:0000313" key="4">
    <source>
        <dbReference type="Proteomes" id="UP001197795"/>
    </source>
</evidence>
<dbReference type="Proteomes" id="UP001197795">
    <property type="component" value="Unassembled WGS sequence"/>
</dbReference>
<keyword evidence="4" id="KW-1185">Reference proteome</keyword>
<dbReference type="InterPro" id="IPR005646">
    <property type="entry name" value="FapA"/>
</dbReference>
<dbReference type="EMBL" id="JAJEPV010000004">
    <property type="protein sequence ID" value="MCC2118406.1"/>
    <property type="molecule type" value="Genomic_DNA"/>
</dbReference>
<dbReference type="RefSeq" id="WP_227064337.1">
    <property type="nucleotide sequence ID" value="NZ_JAJEPV010000004.1"/>
</dbReference>
<keyword evidence="1" id="KW-0175">Coiled coil</keyword>
<dbReference type="InterPro" id="IPR046866">
    <property type="entry name" value="FapA_N"/>
</dbReference>
<reference evidence="3 4" key="1">
    <citation type="submission" date="2021-10" db="EMBL/GenBank/DDBJ databases">
        <title>Anaerobic single-cell dispensing facilitates the cultivation of human gut bacteria.</title>
        <authorList>
            <person name="Afrizal A."/>
        </authorList>
    </citation>
    <scope>NUCLEOTIDE SEQUENCE [LARGE SCALE GENOMIC DNA]</scope>
    <source>
        <strain evidence="3 4">CLA-AA-H273</strain>
    </source>
</reference>
<feature type="coiled-coil region" evidence="1">
    <location>
        <begin position="448"/>
        <end position="485"/>
    </location>
</feature>
<evidence type="ECO:0000259" key="2">
    <source>
        <dbReference type="Pfam" id="PF20250"/>
    </source>
</evidence>
<organism evidence="3 4">
    <name type="scientific">Waltera acetigignens</name>
    <dbReference type="NCBI Taxonomy" id="2981769"/>
    <lineage>
        <taxon>Bacteria</taxon>
        <taxon>Bacillati</taxon>
        <taxon>Bacillota</taxon>
        <taxon>Clostridia</taxon>
        <taxon>Lachnospirales</taxon>
        <taxon>Lachnospiraceae</taxon>
        <taxon>Waltera</taxon>
    </lineage>
</organism>
<dbReference type="PANTHER" id="PTHR38032:SF1">
    <property type="entry name" value="RNA-BINDING PROTEIN KHPB N-TERMINAL DOMAIN-CONTAINING PROTEIN"/>
    <property type="match status" value="1"/>
</dbReference>
<dbReference type="Pfam" id="PF20250">
    <property type="entry name" value="FapA_N"/>
    <property type="match status" value="1"/>
</dbReference>